<dbReference type="SUPFAM" id="SSF52743">
    <property type="entry name" value="Subtilisin-like"/>
    <property type="match status" value="1"/>
</dbReference>
<feature type="domain" description="Peptidase S8/S53" evidence="2">
    <location>
        <begin position="147"/>
        <end position="638"/>
    </location>
</feature>
<feature type="region of interest" description="Disordered" evidence="1">
    <location>
        <begin position="646"/>
        <end position="692"/>
    </location>
</feature>
<accession>X7FGC7</accession>
<dbReference type="RefSeq" id="WP_051491715.1">
    <property type="nucleotide sequence ID" value="NZ_JAME01000001.1"/>
</dbReference>
<evidence type="ECO:0000259" key="2">
    <source>
        <dbReference type="Pfam" id="PF00082"/>
    </source>
</evidence>
<name>X7FGC7_9RHOB</name>
<sequence>MPLAWSAPQSAAFHDAYLDWSRLLRRRRDALVPEPGTRNWFEPVFLRLDPGGDAARAALRDMVADPAQPVVMDAHEAARLARRIADPAWLAGAADDYALYRRFGTPDALLTPLGRILDTGSLVDLDPDTGAEAPPLPGPAADTIGADGPVVAVIDDGIAMLNRRFRRARRDGTERTRFHAVWLQSDETLRGGAPGMRQVRTGQVLEAADIDALLARGPALDEAACYARLSAALHRPGAHRPLDFGESHGTHVTDLCAGADPCDAGDPARDWPLLGVQLPSEAVEDTSGTRFEGYMVQALRWILMRAHGLGAARPVIVNVSLGMLAGPKDGTRFAEDQMAFEARQWEAATGQPVRLVLSFGNDRRTRQVARRPLGPGETATFPWRVQPGDRTASYVEVMTAPGTPSDALVLTLTAPDGTAPDPVALAPGTLRTLDRDGRPVARLYHVPDRARGSGRVQRAHHVIALGPTEALVHGEPQAPSGGWTIAVTNAGPAGTTVALQIQRGDSLATYRPRGRQSYFDAPGADAWDPETRDWRGLSADGAVTRAGTHSELASVTARQVYAVGAARWPGPGAVPAPAGYSAEGADWSVPGPQVAGTAEDGVAARGVIAAGTLSESARPLNGSSAAAARVTRALALSAARLRAGAQGPHLDDLDPDRVGLVPVPARDAPRLGQALVDPRGGARRRFDPAPGA</sequence>
<evidence type="ECO:0000256" key="1">
    <source>
        <dbReference type="SAM" id="MobiDB-lite"/>
    </source>
</evidence>
<dbReference type="InterPro" id="IPR000209">
    <property type="entry name" value="Peptidase_S8/S53_dom"/>
</dbReference>
<dbReference type="Pfam" id="PF00082">
    <property type="entry name" value="Peptidase_S8"/>
    <property type="match status" value="1"/>
</dbReference>
<dbReference type="AlphaFoldDB" id="X7FGC7"/>
<dbReference type="EMBL" id="JAME01000001">
    <property type="protein sequence ID" value="ETX31024.1"/>
    <property type="molecule type" value="Genomic_DNA"/>
</dbReference>
<protein>
    <recommendedName>
        <fullName evidence="2">Peptidase S8/S53 domain-containing protein</fullName>
    </recommendedName>
</protein>
<gene>
    <name evidence="3" type="ORF">RISW2_01060</name>
</gene>
<dbReference type="eggNOG" id="COG1404">
    <property type="taxonomic scope" value="Bacteria"/>
</dbReference>
<dbReference type="Gene3D" id="3.40.50.200">
    <property type="entry name" value="Peptidase S8/S53 domain"/>
    <property type="match status" value="1"/>
</dbReference>
<dbReference type="GO" id="GO:0004252">
    <property type="term" value="F:serine-type endopeptidase activity"/>
    <property type="evidence" value="ECO:0007669"/>
    <property type="project" value="InterPro"/>
</dbReference>
<evidence type="ECO:0000313" key="3">
    <source>
        <dbReference type="EMBL" id="ETX31024.1"/>
    </source>
</evidence>
<comment type="caution">
    <text evidence="3">The sequence shown here is derived from an EMBL/GenBank/DDBJ whole genome shotgun (WGS) entry which is preliminary data.</text>
</comment>
<keyword evidence="4" id="KW-1185">Reference proteome</keyword>
<dbReference type="OrthoDB" id="8010691at2"/>
<proteinExistence type="predicted"/>
<reference evidence="3 4" key="1">
    <citation type="submission" date="2014-01" db="EMBL/GenBank/DDBJ databases">
        <title>Roseivivax isoporae LMG 25204 Genome Sequencing.</title>
        <authorList>
            <person name="Lai Q."/>
            <person name="Li G."/>
            <person name="Shao Z."/>
        </authorList>
    </citation>
    <scope>NUCLEOTIDE SEQUENCE [LARGE SCALE GENOMIC DNA]</scope>
    <source>
        <strain evidence="3 4">LMG 25204</strain>
    </source>
</reference>
<organism evidence="3 4">
    <name type="scientific">Roseivivax isoporae LMG 25204</name>
    <dbReference type="NCBI Taxonomy" id="1449351"/>
    <lineage>
        <taxon>Bacteria</taxon>
        <taxon>Pseudomonadati</taxon>
        <taxon>Pseudomonadota</taxon>
        <taxon>Alphaproteobacteria</taxon>
        <taxon>Rhodobacterales</taxon>
        <taxon>Roseobacteraceae</taxon>
        <taxon>Roseivivax</taxon>
    </lineage>
</organism>
<dbReference type="Proteomes" id="UP000023430">
    <property type="component" value="Unassembled WGS sequence"/>
</dbReference>
<dbReference type="Gene3D" id="2.60.120.1290">
    <property type="match status" value="1"/>
</dbReference>
<dbReference type="STRING" id="1449351.RISW2_01060"/>
<dbReference type="PATRIC" id="fig|1449351.3.peg.219"/>
<dbReference type="GO" id="GO:0006508">
    <property type="term" value="P:proteolysis"/>
    <property type="evidence" value="ECO:0007669"/>
    <property type="project" value="InterPro"/>
</dbReference>
<dbReference type="InterPro" id="IPR036852">
    <property type="entry name" value="Peptidase_S8/S53_dom_sf"/>
</dbReference>
<evidence type="ECO:0000313" key="4">
    <source>
        <dbReference type="Proteomes" id="UP000023430"/>
    </source>
</evidence>